<name>A0A517VS27_9PLAN</name>
<dbReference type="EMBL" id="CP037920">
    <property type="protein sequence ID" value="QDT95749.1"/>
    <property type="molecule type" value="Genomic_DNA"/>
</dbReference>
<evidence type="ECO:0000313" key="2">
    <source>
        <dbReference type="Proteomes" id="UP000318704"/>
    </source>
</evidence>
<dbReference type="AlphaFoldDB" id="A0A517VS27"/>
<gene>
    <name evidence="1" type="ORF">V144x_11960</name>
</gene>
<evidence type="ECO:0000313" key="1">
    <source>
        <dbReference type="EMBL" id="QDT95749.1"/>
    </source>
</evidence>
<proteinExistence type="predicted"/>
<protein>
    <recommendedName>
        <fullName evidence="3">Response regulatory domain-containing protein</fullName>
    </recommendedName>
</protein>
<organism evidence="1 2">
    <name type="scientific">Gimesia aquarii</name>
    <dbReference type="NCBI Taxonomy" id="2527964"/>
    <lineage>
        <taxon>Bacteria</taxon>
        <taxon>Pseudomonadati</taxon>
        <taxon>Planctomycetota</taxon>
        <taxon>Planctomycetia</taxon>
        <taxon>Planctomycetales</taxon>
        <taxon>Planctomycetaceae</taxon>
        <taxon>Gimesia</taxon>
    </lineage>
</organism>
<reference evidence="1 2" key="1">
    <citation type="submission" date="2019-03" db="EMBL/GenBank/DDBJ databases">
        <title>Deep-cultivation of Planctomycetes and their phenomic and genomic characterization uncovers novel biology.</title>
        <authorList>
            <person name="Wiegand S."/>
            <person name="Jogler M."/>
            <person name="Boedeker C."/>
            <person name="Pinto D."/>
            <person name="Vollmers J."/>
            <person name="Rivas-Marin E."/>
            <person name="Kohn T."/>
            <person name="Peeters S.H."/>
            <person name="Heuer A."/>
            <person name="Rast P."/>
            <person name="Oberbeckmann S."/>
            <person name="Bunk B."/>
            <person name="Jeske O."/>
            <person name="Meyerdierks A."/>
            <person name="Storesund J.E."/>
            <person name="Kallscheuer N."/>
            <person name="Luecker S."/>
            <person name="Lage O.M."/>
            <person name="Pohl T."/>
            <person name="Merkel B.J."/>
            <person name="Hornburger P."/>
            <person name="Mueller R.-W."/>
            <person name="Bruemmer F."/>
            <person name="Labrenz M."/>
            <person name="Spormann A.M."/>
            <person name="Op den Camp H."/>
            <person name="Overmann J."/>
            <person name="Amann R."/>
            <person name="Jetten M.S.M."/>
            <person name="Mascher T."/>
            <person name="Medema M.H."/>
            <person name="Devos D.P."/>
            <person name="Kaster A.-K."/>
            <person name="Ovreas L."/>
            <person name="Rohde M."/>
            <person name="Galperin M.Y."/>
            <person name="Jogler C."/>
        </authorList>
    </citation>
    <scope>NUCLEOTIDE SEQUENCE [LARGE SCALE GENOMIC DNA]</scope>
    <source>
        <strain evidence="1 2">V144</strain>
    </source>
</reference>
<dbReference type="KEGG" id="gaw:V144x_11960"/>
<sequence length="129" mass="15078">MRKVFVLEERTHVSSELQWQFEEESDWSIRGFSSESNLFQQCLQEIQADLIVVINLSISKQICLQFLQKWLSARVSFPVIIFSEEPLQNLEWALRELGVFHLQIGSLEPERIAKICRWHLGATTSRSKS</sequence>
<evidence type="ECO:0008006" key="3">
    <source>
        <dbReference type="Google" id="ProtNLM"/>
    </source>
</evidence>
<accession>A0A517VS27</accession>
<dbReference type="Proteomes" id="UP000318704">
    <property type="component" value="Chromosome"/>
</dbReference>